<name>A0AA37XHT6_9MICO</name>
<sequence length="448" mass="44361">MTTLRLWLLLRRRTASGPRDPARLTSALAVVAFGVTTAVALVVVGGLTAFVQRQLTGTGGDESGAYVVLAAFATLLLLVPLSTLGGAAARLAVARRDARLATLRLVGASTGRVATLTVLDAAVQALTGALAGVAGYLALLPLVARLRFQGRAFEVGELWVGVPGLAAAIVAVVLVALASATSSLGRVAISPLGVAARTTPPGMRAARLIALVLAAVGAASVSSALAGAPAAVGIAVTMLLVAGGMATLNLVGPFVLGLVGRVTAARARSAATLLAGRRIADDPRTAWRSVGGVALATFIAGITAVAALLTPTDGGDPAADALAHDVGTGGLLTLAIAGLLAAVSTGVLQAGRVIDQRRTYRDLALVGTDARTLDAARFRETLVPLLVATGTAAGSMLLILGPLVGVGTFADPTVLVRYVLSVAAAAGLVLLGAAASTPVARAVVAGAR</sequence>
<keyword evidence="3" id="KW-1185">Reference proteome</keyword>
<feature type="transmembrane region" description="Helical" evidence="1">
    <location>
        <begin position="286"/>
        <end position="309"/>
    </location>
</feature>
<feature type="transmembrane region" description="Helical" evidence="1">
    <location>
        <begin position="329"/>
        <end position="348"/>
    </location>
</feature>
<keyword evidence="1" id="KW-1133">Transmembrane helix</keyword>
<feature type="transmembrane region" description="Helical" evidence="1">
    <location>
        <begin position="64"/>
        <end position="93"/>
    </location>
</feature>
<keyword evidence="1" id="KW-0812">Transmembrane</keyword>
<organism evidence="2 3">
    <name type="scientific">Litorihabitans aurantiacus</name>
    <dbReference type="NCBI Taxonomy" id="1930061"/>
    <lineage>
        <taxon>Bacteria</taxon>
        <taxon>Bacillati</taxon>
        <taxon>Actinomycetota</taxon>
        <taxon>Actinomycetes</taxon>
        <taxon>Micrococcales</taxon>
        <taxon>Beutenbergiaceae</taxon>
        <taxon>Litorihabitans</taxon>
    </lineage>
</organism>
<dbReference type="Proteomes" id="UP001157161">
    <property type="component" value="Unassembled WGS sequence"/>
</dbReference>
<evidence type="ECO:0008006" key="4">
    <source>
        <dbReference type="Google" id="ProtNLM"/>
    </source>
</evidence>
<reference evidence="2" key="2">
    <citation type="submission" date="2023-02" db="EMBL/GenBank/DDBJ databases">
        <authorList>
            <person name="Sun Q."/>
            <person name="Mori K."/>
        </authorList>
    </citation>
    <scope>NUCLEOTIDE SEQUENCE</scope>
    <source>
        <strain evidence="2">NBRC 112290</strain>
    </source>
</reference>
<keyword evidence="1" id="KW-0472">Membrane</keyword>
<comment type="caution">
    <text evidence="2">The sequence shown here is derived from an EMBL/GenBank/DDBJ whole genome shotgun (WGS) entry which is preliminary data.</text>
</comment>
<feature type="transmembrane region" description="Helical" evidence="1">
    <location>
        <begin position="232"/>
        <end position="259"/>
    </location>
</feature>
<feature type="transmembrane region" description="Helical" evidence="1">
    <location>
        <begin position="205"/>
        <end position="226"/>
    </location>
</feature>
<feature type="transmembrane region" description="Helical" evidence="1">
    <location>
        <begin position="158"/>
        <end position="184"/>
    </location>
</feature>
<feature type="transmembrane region" description="Helical" evidence="1">
    <location>
        <begin position="381"/>
        <end position="406"/>
    </location>
</feature>
<feature type="transmembrane region" description="Helical" evidence="1">
    <location>
        <begin position="21"/>
        <end position="44"/>
    </location>
</feature>
<reference evidence="2" key="1">
    <citation type="journal article" date="2014" name="Int. J. Syst. Evol. Microbiol.">
        <title>Complete genome sequence of Corynebacterium casei LMG S-19264T (=DSM 44701T), isolated from a smear-ripened cheese.</title>
        <authorList>
            <consortium name="US DOE Joint Genome Institute (JGI-PGF)"/>
            <person name="Walter F."/>
            <person name="Albersmeier A."/>
            <person name="Kalinowski J."/>
            <person name="Ruckert C."/>
        </authorList>
    </citation>
    <scope>NUCLEOTIDE SEQUENCE</scope>
    <source>
        <strain evidence="2">NBRC 112290</strain>
    </source>
</reference>
<dbReference type="EMBL" id="BSUM01000001">
    <property type="protein sequence ID" value="GMA33465.1"/>
    <property type="molecule type" value="Genomic_DNA"/>
</dbReference>
<gene>
    <name evidence="2" type="ORF">GCM10025875_34570</name>
</gene>
<protein>
    <recommendedName>
        <fullName evidence="4">FtsX-like permease family protein</fullName>
    </recommendedName>
</protein>
<accession>A0AA37XHT6</accession>
<evidence type="ECO:0000313" key="3">
    <source>
        <dbReference type="Proteomes" id="UP001157161"/>
    </source>
</evidence>
<proteinExistence type="predicted"/>
<feature type="transmembrane region" description="Helical" evidence="1">
    <location>
        <begin position="113"/>
        <end position="138"/>
    </location>
</feature>
<evidence type="ECO:0000313" key="2">
    <source>
        <dbReference type="EMBL" id="GMA33465.1"/>
    </source>
</evidence>
<feature type="transmembrane region" description="Helical" evidence="1">
    <location>
        <begin position="418"/>
        <end position="444"/>
    </location>
</feature>
<dbReference type="AlphaFoldDB" id="A0AA37XHT6"/>
<evidence type="ECO:0000256" key="1">
    <source>
        <dbReference type="SAM" id="Phobius"/>
    </source>
</evidence>
<dbReference type="RefSeq" id="WP_284252315.1">
    <property type="nucleotide sequence ID" value="NZ_BSUM01000001.1"/>
</dbReference>